<gene>
    <name evidence="14" type="ORF">TRIADDRAFT_57462</name>
</gene>
<dbReference type="GeneID" id="6754582"/>
<evidence type="ECO:0000259" key="12">
    <source>
        <dbReference type="PROSITE" id="PS51189"/>
    </source>
</evidence>
<dbReference type="GO" id="GO:0016242">
    <property type="term" value="P:negative regulation of macroautophagy"/>
    <property type="evidence" value="ECO:0000318"/>
    <property type="project" value="GO_Central"/>
</dbReference>
<dbReference type="Gene3D" id="1.25.10.10">
    <property type="entry name" value="Leucine-rich Repeat Variant"/>
    <property type="match status" value="4"/>
</dbReference>
<dbReference type="GO" id="GO:0038202">
    <property type="term" value="P:TORC1 signaling"/>
    <property type="evidence" value="ECO:0000318"/>
    <property type="project" value="GO_Central"/>
</dbReference>
<dbReference type="FunFam" id="1.20.120.150:FF:000001">
    <property type="entry name" value="Serine/threonine-protein kinase TOR"/>
    <property type="match status" value="1"/>
</dbReference>
<dbReference type="GO" id="GO:0005634">
    <property type="term" value="C:nucleus"/>
    <property type="evidence" value="ECO:0000318"/>
    <property type="project" value="GO_Central"/>
</dbReference>
<dbReference type="PROSITE" id="PS51190">
    <property type="entry name" value="FATC"/>
    <property type="match status" value="1"/>
</dbReference>
<dbReference type="Pfam" id="PF11865">
    <property type="entry name" value="mTOR_dom"/>
    <property type="match status" value="1"/>
</dbReference>
<dbReference type="Pfam" id="PF23593">
    <property type="entry name" value="HEAT_ATR"/>
    <property type="match status" value="1"/>
</dbReference>
<evidence type="ECO:0000256" key="1">
    <source>
        <dbReference type="ARBA" id="ARBA00011031"/>
    </source>
</evidence>
<dbReference type="InterPro" id="IPR018936">
    <property type="entry name" value="PI3/4_kinase_CS"/>
</dbReference>
<dbReference type="GO" id="GO:0045893">
    <property type="term" value="P:positive regulation of DNA-templated transcription"/>
    <property type="evidence" value="ECO:0007669"/>
    <property type="project" value="UniProtKB-ARBA"/>
</dbReference>
<dbReference type="GO" id="GO:0106310">
    <property type="term" value="F:protein serine kinase activity"/>
    <property type="evidence" value="ECO:0007669"/>
    <property type="project" value="RHEA"/>
</dbReference>
<feature type="domain" description="FAT" evidence="12">
    <location>
        <begin position="1392"/>
        <end position="1945"/>
    </location>
</feature>
<dbReference type="InterPro" id="IPR036738">
    <property type="entry name" value="FRB_sf"/>
</dbReference>
<dbReference type="HOGENOM" id="CLU_000178_7_1_1"/>
<sequence>MADKFIVGLKSRSDEVRLRAAKELQRSITTELREVSNEEYQSFWDELNHQIFELVSSSDVHEKKGGILAIISLIGVDGGNAPTKISRFANYLRNLLPSSDPSVMDMASKAVGLLALAGGTFTAEYVEFEVKRALEWLSGERHEGRRLAAVLVLRELAVNAPTFFYQQVQSFFDNIFSAVRDPKQSIREAAVEALQACFVLTSQRETSSDHYPVWYQSAYDEAWRGFRDPGSGKEKGVTLSRDDKMHGSLLIINELLRASSSEGERLRREMEEIMVQQSTAGVVIRQHPSIQKSAMYGSPGQQALNSGRFLDLFDSENSTSIDSKLRNRIVGFCQSQFCRTFMLTKFPEISVQIMKSFRNHRNSLIQQTLLIILPRLSAFQPQKFVDTLLDDAINHLLSCLRKDKERSSAFLALGLLAVAVKKDIKPYITKIFENIKAALPPKEVGHKRHKVVTVDPSVFICISMLGRALGVEIKRDIRELIDPMLSVGISSSLVASLRDISVQIPPLKNDIQEGLLKILSVVLMHKPLHHPGMPKSMIPALSKSDDVSDVTTITLAIRCLVNFDFEGKSLTEFIKYCAENYLFNDNRIIRIEAVRTCSQLLKPIPHPLVLGQQYDVVSTNSMHLVNEILMKLLTVGITDPGKRVQMMKPFGFIICNVTFEIMQLNDKKLSVDPDTRYCVMSSLDEKFDTYLAQAENLQMLFIAINDEVFEIRELALCHIGRLSSLNPAYIMPSLRKTLMQILTELKFSGLGRNKEQSARLLSLLISNAPRLTRPYVKPIINTLLPKLKENDPNPAVVVNVLSAVGEQAQVSGEELIEWIEDLFPIILDILQDSSSSSLNKREVALRTMGQVVESTGYVVEPYSRYPNLLETLLSFLKTEQSKSIRRETVRVLGLLGALDPYKHKVDRMKRSSDIYNVQDVLIPETKGLADPSSIGELNVTEMLVSMSSVQMDEFYPAVAIAALMRILKDSSLSSHHSMVVQAFSFIIKSLKIKCVAFLPQIVPTFLNVARSCDTTLKESLLQKLGVLISLAKQHIRNYLVDIFQLIQECWTVNNPMQNTIIALLEQMAIALGSEFKVYLPQIIPQILKTFIHDNSHNQIVTNKLLIALQSFGSNLDDYLHLLLPPIVKLFDSSNQDISLTVRKTSLETIDKLIESLDFTDYASRLIHPIIRAIDTLPEVRSSAMDVLCSLASQFNGKYKIFISMVNKVLQKHRIQHLKYESVVSKVLKSSHTVDSESVFSARPRRSTTLMSEMATTNNTENNTIKKLYVSADNLKRAWEPGRRVNKDDWTEWLRRLSVELLKESPSPALRSCWSLAQAYSPLARDLFNAAFVSCWSELNEEQQNLKQDELVQSIEKALESQNNPEITQALLNLAEFMEHCDKGPLPLNNNELLGDCALRCRAYAKALHYKEEEFHREPTPKTLETLIGINNKLQQPEAAAGVLEYAMKNMGAMSVEETWYEELNEWNKALDVYQKKQEQGSDDISITLGHMRCLEALGEWGQLYNIASERWSIVDDETKQKMARMAAAAAWGLGHWESMEEYSCLIPRETLDGAFYRAVLALHQEHRVLAQQCVDTARDILDTELTAMSSESYNRAYGAMVTAQMLSELEEIIQYNLIPERRAAIKQIWWSRLQGCQNLVEDWQRILQVRSLVITPQEDMETWLKYASLCRKSKRQALSHKTLALLLGSDPSKYTDQPLPTKYPKVTFSYMKHMWLSGQQEEAFQHLQYFVQTMITQNAAVASLSSNEETQQSIKEANNRLLARCYLKLGEWMLSLSQLNEQTITQIIQYYACATEHDKNWYKAWHSWAFMNFEALLNMKNNEKSQHTIVSDDSKAGVSLQNYAVSAVNGFVRSITLSKGNSLQDTLRLLTIWFDYGEWKRVNEALVDGLKVIQIDTWLQVIPQLIARIDTPRPAVGKLITQLLIDIGKQHPQALIYPVTVSAKSAIAARQEAASRILNNMREHSPVLAQQAVMVSQELIRVAILWHEMWHESLEEASRLYFGEHNIEAMFAVLEPLHQIMQQGPQTLKETSFNQAYGRDLAEAQEWCNKYKKSNNGADLTQAWDLYYHVFRRISKQLTQMTSLELQYVSPKLLVCRDLELAVPGTYQPNKSIIRIQKVQPSLQVITSKQRPRKLCISGCDGTDYMFLLKGHEDLRQDERVMQLFGLINTLLTNDPETFKRHLRIQGYSVTPLSTNSGLISWVSPCDTLHALIRDYREKKKILLNIEHRIMLRMAQDYDHLTLLQKVEVFEHAMEHTQGDDLARVLWLKSPSSEVWFDRRTNYTRSLAVMSMVGYILGLGDRHPSNLMLHRLSGRVLHIDFGDCFEVAMTREKFPEKIPFRLTRMLINAMEVTGIEGNYRTTCNSVMEVLRDNKDSVMAVLEAFVYDPLLSWRLVEGAPKNKRSKGGNPGVLGQADKVLMDDRVWYSLDIADVTYVGQSTAKSFAAQRELKEALDRQNKPEELNKKAVAIINRVRDKLTGTDFSRHNTLDVPTQVDLLIKQATSHENLCQCYIGWMLDIYYAVLRMPYMLKKAL</sequence>
<keyword evidence="2 10" id="KW-0808">Transferase</keyword>
<dbReference type="EC" id="2.7.11.1" evidence="10"/>
<evidence type="ECO:0000313" key="14">
    <source>
        <dbReference type="EMBL" id="EDV23844.1"/>
    </source>
</evidence>
<dbReference type="InterPro" id="IPR026683">
    <property type="entry name" value="TOR_cat"/>
</dbReference>
<organism evidence="14 15">
    <name type="scientific">Trichoplax adhaerens</name>
    <name type="common">Trichoplax reptans</name>
    <dbReference type="NCBI Taxonomy" id="10228"/>
    <lineage>
        <taxon>Eukaryota</taxon>
        <taxon>Metazoa</taxon>
        <taxon>Placozoa</taxon>
        <taxon>Uniplacotomia</taxon>
        <taxon>Trichoplacea</taxon>
        <taxon>Trichoplacidae</taxon>
        <taxon>Trichoplax</taxon>
    </lineage>
</organism>
<accession>B3RZI2</accession>
<dbReference type="SMART" id="SM01346">
    <property type="entry name" value="DUF3385"/>
    <property type="match status" value="1"/>
</dbReference>
<dbReference type="STRING" id="10228.B3RZI2"/>
<evidence type="ECO:0000256" key="7">
    <source>
        <dbReference type="ARBA" id="ARBA00023306"/>
    </source>
</evidence>
<comment type="catalytic activity">
    <reaction evidence="8 10">
        <text>L-threonyl-[protein] + ATP = O-phospho-L-threonyl-[protein] + ADP + H(+)</text>
        <dbReference type="Rhea" id="RHEA:46608"/>
        <dbReference type="Rhea" id="RHEA-COMP:11060"/>
        <dbReference type="Rhea" id="RHEA-COMP:11605"/>
        <dbReference type="ChEBI" id="CHEBI:15378"/>
        <dbReference type="ChEBI" id="CHEBI:30013"/>
        <dbReference type="ChEBI" id="CHEBI:30616"/>
        <dbReference type="ChEBI" id="CHEBI:61977"/>
        <dbReference type="ChEBI" id="CHEBI:456216"/>
        <dbReference type="EC" id="2.7.11.1"/>
    </reaction>
</comment>
<dbReference type="GO" id="GO:0005737">
    <property type="term" value="C:cytoplasm"/>
    <property type="evidence" value="ECO:0000318"/>
    <property type="project" value="GO_Central"/>
</dbReference>
<dbReference type="InterPro" id="IPR011989">
    <property type="entry name" value="ARM-like"/>
</dbReference>
<dbReference type="FunFam" id="1.25.10.10:FF:000060">
    <property type="entry name" value="Serine/threonine-protein kinase mTOR"/>
    <property type="match status" value="1"/>
</dbReference>
<protein>
    <recommendedName>
        <fullName evidence="10">Serine/threonine-protein kinase TOR</fullName>
        <ecNumber evidence="10">2.7.11.1</ecNumber>
    </recommendedName>
</protein>
<dbReference type="Gene3D" id="3.30.1010.10">
    <property type="entry name" value="Phosphatidylinositol 3-kinase Catalytic Subunit, Chain A, domain 4"/>
    <property type="match status" value="1"/>
</dbReference>
<dbReference type="KEGG" id="tad:TRIADDRAFT_57462"/>
<dbReference type="SUPFAM" id="SSF48371">
    <property type="entry name" value="ARM repeat"/>
    <property type="match status" value="1"/>
</dbReference>
<dbReference type="GO" id="GO:0031931">
    <property type="term" value="C:TORC1 complex"/>
    <property type="evidence" value="ECO:0000318"/>
    <property type="project" value="GO_Central"/>
</dbReference>
<evidence type="ECO:0000256" key="10">
    <source>
        <dbReference type="RuleBase" id="RU364109"/>
    </source>
</evidence>
<keyword evidence="4 10" id="KW-0547">Nucleotide-binding</keyword>
<dbReference type="GO" id="GO:0004674">
    <property type="term" value="F:protein serine/threonine kinase activity"/>
    <property type="evidence" value="ECO:0000318"/>
    <property type="project" value="GO_Central"/>
</dbReference>
<dbReference type="InterPro" id="IPR009076">
    <property type="entry name" value="FRB_dom"/>
</dbReference>
<evidence type="ECO:0000259" key="11">
    <source>
        <dbReference type="PROSITE" id="PS50290"/>
    </source>
</evidence>
<evidence type="ECO:0000256" key="4">
    <source>
        <dbReference type="ARBA" id="ARBA00022741"/>
    </source>
</evidence>
<evidence type="ECO:0000256" key="3">
    <source>
        <dbReference type="ARBA" id="ARBA00022737"/>
    </source>
</evidence>
<dbReference type="SUPFAM" id="SSF56112">
    <property type="entry name" value="Protein kinase-like (PK-like)"/>
    <property type="match status" value="1"/>
</dbReference>
<evidence type="ECO:0000256" key="8">
    <source>
        <dbReference type="ARBA" id="ARBA00047899"/>
    </source>
</evidence>
<evidence type="ECO:0000256" key="9">
    <source>
        <dbReference type="ARBA" id="ARBA00048679"/>
    </source>
</evidence>
<dbReference type="CTD" id="6754582"/>
<evidence type="ECO:0000256" key="2">
    <source>
        <dbReference type="ARBA" id="ARBA00022679"/>
    </source>
</evidence>
<dbReference type="InterPro" id="IPR003152">
    <property type="entry name" value="FATC_dom"/>
</dbReference>
<keyword evidence="10" id="KW-0723">Serine/threonine-protein kinase</keyword>
<dbReference type="CDD" id="cd05169">
    <property type="entry name" value="PIKKc_TOR"/>
    <property type="match status" value="1"/>
</dbReference>
<keyword evidence="7" id="KW-0131">Cell cycle</keyword>
<dbReference type="SMART" id="SM00146">
    <property type="entry name" value="PI3Kc"/>
    <property type="match status" value="1"/>
</dbReference>
<dbReference type="Pfam" id="PF00454">
    <property type="entry name" value="PI3_PI4_kinase"/>
    <property type="match status" value="1"/>
</dbReference>
<dbReference type="InterPro" id="IPR050517">
    <property type="entry name" value="DDR_Repair_Kinase"/>
</dbReference>
<dbReference type="EMBL" id="DS985246">
    <property type="protein sequence ID" value="EDV23844.1"/>
    <property type="molecule type" value="Genomic_DNA"/>
</dbReference>
<dbReference type="InterPro" id="IPR014009">
    <property type="entry name" value="PIK_FAT"/>
</dbReference>
<dbReference type="PANTHER" id="PTHR11139:SF9">
    <property type="entry name" value="SERINE_THREONINE-PROTEIN KINASE MTOR"/>
    <property type="match status" value="1"/>
</dbReference>
<dbReference type="Pfam" id="PF02259">
    <property type="entry name" value="FAT"/>
    <property type="match status" value="1"/>
</dbReference>
<dbReference type="PROSITE" id="PS50290">
    <property type="entry name" value="PI3_4_KINASE_3"/>
    <property type="match status" value="1"/>
</dbReference>
<dbReference type="Gene3D" id="1.20.120.150">
    <property type="entry name" value="FKBP12-rapamycin binding domain"/>
    <property type="match status" value="1"/>
</dbReference>
<dbReference type="InterPro" id="IPR000403">
    <property type="entry name" value="PI3/4_kinase_cat_dom"/>
</dbReference>
<dbReference type="SUPFAM" id="SSF47212">
    <property type="entry name" value="FKBP12-rapamycin-binding domain of FKBP-rapamycin-associated protein (FRAP)"/>
    <property type="match status" value="1"/>
</dbReference>
<comment type="catalytic activity">
    <reaction evidence="9">
        <text>L-seryl-[protein] + ATP = O-phospho-L-seryl-[protein] + ADP + H(+)</text>
        <dbReference type="Rhea" id="RHEA:17989"/>
        <dbReference type="Rhea" id="RHEA-COMP:9863"/>
        <dbReference type="Rhea" id="RHEA-COMP:11604"/>
        <dbReference type="ChEBI" id="CHEBI:15378"/>
        <dbReference type="ChEBI" id="CHEBI:29999"/>
        <dbReference type="ChEBI" id="CHEBI:30616"/>
        <dbReference type="ChEBI" id="CHEBI:83421"/>
        <dbReference type="ChEBI" id="CHEBI:456216"/>
        <dbReference type="EC" id="2.7.11.1"/>
    </reaction>
</comment>
<dbReference type="InterPro" id="IPR011009">
    <property type="entry name" value="Kinase-like_dom_sf"/>
</dbReference>
<proteinExistence type="inferred from homology"/>
<dbReference type="PANTHER" id="PTHR11139">
    <property type="entry name" value="ATAXIA TELANGIECTASIA MUTATED ATM -RELATED"/>
    <property type="match status" value="1"/>
</dbReference>
<dbReference type="Pfam" id="PF08771">
    <property type="entry name" value="FRB_dom"/>
    <property type="match status" value="1"/>
</dbReference>
<dbReference type="GO" id="GO:0044877">
    <property type="term" value="F:protein-containing complex binding"/>
    <property type="evidence" value="ECO:0007669"/>
    <property type="project" value="InterPro"/>
</dbReference>
<reference evidence="14 15" key="1">
    <citation type="journal article" date="2008" name="Nature">
        <title>The Trichoplax genome and the nature of placozoans.</title>
        <authorList>
            <person name="Srivastava M."/>
            <person name="Begovic E."/>
            <person name="Chapman J."/>
            <person name="Putnam N.H."/>
            <person name="Hellsten U."/>
            <person name="Kawashima T."/>
            <person name="Kuo A."/>
            <person name="Mitros T."/>
            <person name="Salamov A."/>
            <person name="Carpenter M.L."/>
            <person name="Signorovitch A.Y."/>
            <person name="Moreno M.A."/>
            <person name="Kamm K."/>
            <person name="Grimwood J."/>
            <person name="Schmutz J."/>
            <person name="Shapiro H."/>
            <person name="Grigoriev I.V."/>
            <person name="Buss L.W."/>
            <person name="Schierwater B."/>
            <person name="Dellaporta S.L."/>
            <person name="Rokhsar D.S."/>
        </authorList>
    </citation>
    <scope>NUCLEOTIDE SEQUENCE [LARGE SCALE GENOMIC DNA]</scope>
    <source>
        <strain evidence="14 15">Grell-BS-1999</strain>
    </source>
</reference>
<feature type="domain" description="FATC" evidence="13">
    <location>
        <begin position="2487"/>
        <end position="2519"/>
    </location>
</feature>
<dbReference type="SMART" id="SM01343">
    <property type="entry name" value="FATC"/>
    <property type="match status" value="1"/>
</dbReference>
<keyword evidence="6 10" id="KW-0067">ATP-binding</keyword>
<dbReference type="RefSeq" id="XP_002113370.1">
    <property type="nucleotide sequence ID" value="XM_002113334.1"/>
</dbReference>
<dbReference type="InterPro" id="IPR036940">
    <property type="entry name" value="PI3/4_kinase_cat_sf"/>
</dbReference>
<dbReference type="InParanoid" id="B3RZI2"/>
<dbReference type="FunFam" id="1.10.1070.11:FF:000007">
    <property type="entry name" value="Serine/threonine-protein kinase TOR"/>
    <property type="match status" value="1"/>
</dbReference>
<dbReference type="PhylomeDB" id="B3RZI2"/>
<keyword evidence="15" id="KW-1185">Reference proteome</keyword>
<dbReference type="GO" id="GO:0005524">
    <property type="term" value="F:ATP binding"/>
    <property type="evidence" value="ECO:0007669"/>
    <property type="project" value="UniProtKB-KW"/>
</dbReference>
<dbReference type="GO" id="GO:0045930">
    <property type="term" value="P:negative regulation of mitotic cell cycle"/>
    <property type="evidence" value="ECO:0007669"/>
    <property type="project" value="UniProtKB-ARBA"/>
</dbReference>
<dbReference type="InterPro" id="IPR024585">
    <property type="entry name" value="mTOR_dom"/>
</dbReference>
<dbReference type="Gene3D" id="1.10.1070.11">
    <property type="entry name" value="Phosphatidylinositol 3-/4-kinase, catalytic domain"/>
    <property type="match status" value="1"/>
</dbReference>
<comment type="similarity">
    <text evidence="1 10">Belongs to the PI3/PI4-kinase family.</text>
</comment>
<dbReference type="Proteomes" id="UP000009022">
    <property type="component" value="Unassembled WGS sequence"/>
</dbReference>
<dbReference type="eggNOG" id="KOG0891">
    <property type="taxonomic scope" value="Eukaryota"/>
</dbReference>
<dbReference type="InterPro" id="IPR057564">
    <property type="entry name" value="HEAT_ATR"/>
</dbReference>
<dbReference type="FunCoup" id="B3RZI2">
    <property type="interactions" value="2169"/>
</dbReference>
<keyword evidence="5 10" id="KW-0418">Kinase</keyword>
<dbReference type="GO" id="GO:0031932">
    <property type="term" value="C:TORC2 complex"/>
    <property type="evidence" value="ECO:0000318"/>
    <property type="project" value="GO_Central"/>
</dbReference>
<dbReference type="FunFam" id="3.30.1010.10:FF:000004">
    <property type="entry name" value="Serine/threonine-protein kinase TOR"/>
    <property type="match status" value="1"/>
</dbReference>
<name>B3RZI2_TRIAD</name>
<evidence type="ECO:0000259" key="13">
    <source>
        <dbReference type="PROSITE" id="PS51190"/>
    </source>
</evidence>
<evidence type="ECO:0000256" key="6">
    <source>
        <dbReference type="ARBA" id="ARBA00022840"/>
    </source>
</evidence>
<dbReference type="InterPro" id="IPR016024">
    <property type="entry name" value="ARM-type_fold"/>
</dbReference>
<dbReference type="GO" id="GO:2000243">
    <property type="term" value="P:positive regulation of reproductive process"/>
    <property type="evidence" value="ECO:0007669"/>
    <property type="project" value="UniProtKB-ARBA"/>
</dbReference>
<dbReference type="Pfam" id="PF02260">
    <property type="entry name" value="FATC"/>
    <property type="match status" value="1"/>
</dbReference>
<feature type="domain" description="PI3K/PI4K catalytic" evidence="11">
    <location>
        <begin position="2119"/>
        <end position="2432"/>
    </location>
</feature>
<dbReference type="GO" id="GO:0045787">
    <property type="term" value="P:positive regulation of cell cycle"/>
    <property type="evidence" value="ECO:0007669"/>
    <property type="project" value="UniProtKB-ARBA"/>
</dbReference>
<evidence type="ECO:0000256" key="5">
    <source>
        <dbReference type="ARBA" id="ARBA00022777"/>
    </source>
</evidence>
<dbReference type="OrthoDB" id="2250022at2759"/>
<dbReference type="InterPro" id="IPR003151">
    <property type="entry name" value="PIK-rel_kinase_FAT"/>
</dbReference>
<dbReference type="PROSITE" id="PS51189">
    <property type="entry name" value="FAT"/>
    <property type="match status" value="1"/>
</dbReference>
<keyword evidence="3" id="KW-0677">Repeat</keyword>
<dbReference type="PROSITE" id="PS00916">
    <property type="entry name" value="PI3_4_KINASE_2"/>
    <property type="match status" value="1"/>
</dbReference>
<dbReference type="PROSITE" id="PS00915">
    <property type="entry name" value="PI3_4_KINASE_1"/>
    <property type="match status" value="1"/>
</dbReference>
<evidence type="ECO:0000313" key="15">
    <source>
        <dbReference type="Proteomes" id="UP000009022"/>
    </source>
</evidence>
<dbReference type="SMART" id="SM01345">
    <property type="entry name" value="Rapamycin_bind"/>
    <property type="match status" value="1"/>
</dbReference>
<dbReference type="OMA" id="MRQHSAK"/>
<dbReference type="GO" id="GO:0010605">
    <property type="term" value="P:negative regulation of macromolecule metabolic process"/>
    <property type="evidence" value="ECO:0007669"/>
    <property type="project" value="UniProtKB-ARBA"/>
</dbReference>